<dbReference type="Gene3D" id="1.10.10.60">
    <property type="entry name" value="Homeodomain-like"/>
    <property type="match status" value="2"/>
</dbReference>
<reference evidence="6" key="1">
    <citation type="submission" date="2016-11" db="EMBL/GenBank/DDBJ databases">
        <authorList>
            <person name="Varghese N."/>
            <person name="Submissions S."/>
        </authorList>
    </citation>
    <scope>NUCLEOTIDE SEQUENCE [LARGE SCALE GENOMIC DNA]</scope>
    <source>
        <strain evidence="6">DSM 27370</strain>
    </source>
</reference>
<evidence type="ECO:0000259" key="4">
    <source>
        <dbReference type="PROSITE" id="PS01124"/>
    </source>
</evidence>
<dbReference type="Proteomes" id="UP000184480">
    <property type="component" value="Unassembled WGS sequence"/>
</dbReference>
<dbReference type="SUPFAM" id="SSF46689">
    <property type="entry name" value="Homeodomain-like"/>
    <property type="match status" value="2"/>
</dbReference>
<evidence type="ECO:0000313" key="6">
    <source>
        <dbReference type="Proteomes" id="UP000184480"/>
    </source>
</evidence>
<dbReference type="PANTHER" id="PTHR43280">
    <property type="entry name" value="ARAC-FAMILY TRANSCRIPTIONAL REGULATOR"/>
    <property type="match status" value="1"/>
</dbReference>
<dbReference type="STRING" id="1346286.SAMN05444362_101234"/>
<feature type="domain" description="HTH araC/xylS-type" evidence="4">
    <location>
        <begin position="190"/>
        <end position="288"/>
    </location>
</feature>
<dbReference type="OrthoDB" id="2569619at2"/>
<dbReference type="InterPro" id="IPR018062">
    <property type="entry name" value="HTH_AraC-typ_CS"/>
</dbReference>
<name>A0A1M4T4J8_9BACT</name>
<keyword evidence="2" id="KW-0238">DNA-binding</keyword>
<sequence length="299" mass="35084">MRHNFNLLPEITPLSNKDYFYITDRYKTEFTSSISRYAEFELNFAAYAQGMKRIVGDSVEVIGDYDLVLLANKNLEHVWEQDENLSHKAREITIQFSSDLFFSNFLNKNQFDSIRKMLDKAQKGLSFPMPAILKVYKSLDTLASEKNGFYSAIKFMSILYELSQFCDEAHTLSSSSFAQVKARSESRRVQKVQEFVNRHYKEDIRLEQLADLSGMTPVAFSRFYKQRTGKSVTDYIIDMRLGHAIRLLVDSEMPIYEICYDCGFNNVSNFNRIFKKKKDHSPKEFRENYRRRKLVVTPE</sequence>
<dbReference type="Pfam" id="PF12833">
    <property type="entry name" value="HTH_18"/>
    <property type="match status" value="1"/>
</dbReference>
<dbReference type="PROSITE" id="PS01124">
    <property type="entry name" value="HTH_ARAC_FAMILY_2"/>
    <property type="match status" value="1"/>
</dbReference>
<dbReference type="InterPro" id="IPR009057">
    <property type="entry name" value="Homeodomain-like_sf"/>
</dbReference>
<dbReference type="PANTHER" id="PTHR43280:SF27">
    <property type="entry name" value="TRANSCRIPTIONAL REGULATOR MTLR"/>
    <property type="match status" value="1"/>
</dbReference>
<dbReference type="GO" id="GO:0043565">
    <property type="term" value="F:sequence-specific DNA binding"/>
    <property type="evidence" value="ECO:0007669"/>
    <property type="project" value="InterPro"/>
</dbReference>
<dbReference type="EMBL" id="FQUC01000001">
    <property type="protein sequence ID" value="SHE39321.1"/>
    <property type="molecule type" value="Genomic_DNA"/>
</dbReference>
<proteinExistence type="predicted"/>
<gene>
    <name evidence="5" type="ORF">SAMN05444362_101234</name>
</gene>
<accession>A0A1M4T4J8</accession>
<keyword evidence="1" id="KW-0805">Transcription regulation</keyword>
<dbReference type="RefSeq" id="WP_062175340.1">
    <property type="nucleotide sequence ID" value="NZ_BBXL01000001.1"/>
</dbReference>
<keyword evidence="3" id="KW-0804">Transcription</keyword>
<evidence type="ECO:0000256" key="2">
    <source>
        <dbReference type="ARBA" id="ARBA00023125"/>
    </source>
</evidence>
<dbReference type="InterPro" id="IPR018060">
    <property type="entry name" value="HTH_AraC"/>
</dbReference>
<evidence type="ECO:0000313" key="5">
    <source>
        <dbReference type="EMBL" id="SHE39321.1"/>
    </source>
</evidence>
<dbReference type="SMART" id="SM00342">
    <property type="entry name" value="HTH_ARAC"/>
    <property type="match status" value="1"/>
</dbReference>
<dbReference type="AlphaFoldDB" id="A0A1M4T4J8"/>
<keyword evidence="6" id="KW-1185">Reference proteome</keyword>
<dbReference type="PROSITE" id="PS00041">
    <property type="entry name" value="HTH_ARAC_FAMILY_1"/>
    <property type="match status" value="1"/>
</dbReference>
<evidence type="ECO:0000256" key="1">
    <source>
        <dbReference type="ARBA" id="ARBA00023015"/>
    </source>
</evidence>
<evidence type="ECO:0000256" key="3">
    <source>
        <dbReference type="ARBA" id="ARBA00023163"/>
    </source>
</evidence>
<protein>
    <submittedName>
        <fullName evidence="5">Transcriptional regulator, AraC family</fullName>
    </submittedName>
</protein>
<dbReference type="GO" id="GO:0003700">
    <property type="term" value="F:DNA-binding transcription factor activity"/>
    <property type="evidence" value="ECO:0007669"/>
    <property type="project" value="InterPro"/>
</dbReference>
<organism evidence="5 6">
    <name type="scientific">Dysgonomonas macrotermitis</name>
    <dbReference type="NCBI Taxonomy" id="1346286"/>
    <lineage>
        <taxon>Bacteria</taxon>
        <taxon>Pseudomonadati</taxon>
        <taxon>Bacteroidota</taxon>
        <taxon>Bacteroidia</taxon>
        <taxon>Bacteroidales</taxon>
        <taxon>Dysgonomonadaceae</taxon>
        <taxon>Dysgonomonas</taxon>
    </lineage>
</organism>